<evidence type="ECO:0000256" key="1">
    <source>
        <dbReference type="SAM" id="MobiDB-lite"/>
    </source>
</evidence>
<dbReference type="EMBL" id="JAFHLR010000036">
    <property type="protein sequence ID" value="KAG5464884.1"/>
    <property type="molecule type" value="Genomic_DNA"/>
</dbReference>
<feature type="compositionally biased region" description="Acidic residues" evidence="1">
    <location>
        <begin position="766"/>
        <end position="779"/>
    </location>
</feature>
<reference evidence="3" key="2">
    <citation type="journal article" date="2021" name="Sci. Data">
        <title>Chromosome-scale genome sequencing, assembly and annotation of six genomes from subfamily Leishmaniinae.</title>
        <authorList>
            <person name="Almutairi H."/>
            <person name="Urbaniak M.D."/>
            <person name="Bates M.D."/>
            <person name="Jariyapan N."/>
            <person name="Kwakye-Nuako G."/>
            <person name="Thomaz Soccol V."/>
            <person name="Al-Salem W.S."/>
            <person name="Dillon R.J."/>
            <person name="Bates P.A."/>
            <person name="Gatherer D."/>
        </authorList>
    </citation>
    <scope>NUCLEOTIDE SEQUENCE [LARGE SCALE GENOMIC DNA]</scope>
</reference>
<name>A0A836K6H1_9TRYP</name>
<sequence>MQTQAHKDVVKNITTASELESELQLSQAQHGVAVLDVYNAEWGHCKALSDTFRRLFTDSSDLVHLRFFSVECNAVLESLNDPEEVQARRPRQKGMEFSKDTLVSFWKEMLEQRQNHSKPFFAFYKEGKMRAQLEGIDTPKICRIVHDLCKQQNAASEYATNADVLQFWESHFSLTESAVSVSEFARAVRALLGGSAAELSDADLANITAEVQNASGPTVTVANLQSFVGDSGHVKDAILTVVAKKNAAATATQAPSPPPKDAGEKVPDEEPPASFQGPLAVESDEAVEEAVPGEEAEVGGEEVDLGVGEAQGTPPNQEAAAQATSPVQNDEQNEALPETAADGAGEEPAVDPPTFAEATVDEAGADTHEVDAPAEAYPEEEQQQPAAAAVEPPTPSPTLPAEEHCESAVEEAADTPADESHREDDTQASSGAAEKNEGQDEEQPEDARAPSTTAQPTTDTLQLEDRTDEEFDETPSSAQPADAVNTTGDQDESVINQIFTNRWVTVTEEEMHVWNTVAALPLHYPESTTLMADLTNDATAVHEALSTTADLPTLAEYLTTQGVPYAGINMMCIAADQKVGSESLSYGKLSLILMSCDPNEGMGLVPQCEGFLKALSDGTLLKQQQPLAFTALALSASVAYPDECFCYYVPETAVAAFQRLAVGDVFILNALTPLKTAIPQDGQFILRIVGLPKVIELATTDESEDTMVLSQWYARLRVSEQGADTLTANFVENVCDDEFQSFLSGYTARLIEDENRLDKKHSDEERAAEDESYNEEPDKDELVASATPSVPTSATSQTCASGQE</sequence>
<comment type="caution">
    <text evidence="2">The sequence shown here is derived from an EMBL/GenBank/DDBJ whole genome shotgun (WGS) entry which is preliminary data.</text>
</comment>
<reference evidence="3" key="1">
    <citation type="journal article" date="2021" name="Microbiol. Resour. Announc.">
        <title>LGAAP: Leishmaniinae Genome Assembly and Annotation Pipeline.</title>
        <authorList>
            <person name="Almutairi H."/>
            <person name="Urbaniak M.D."/>
            <person name="Bates M.D."/>
            <person name="Jariyapan N."/>
            <person name="Kwakye-Nuako G."/>
            <person name="Thomaz-Soccol V."/>
            <person name="Al-Salem W.S."/>
            <person name="Dillon R.J."/>
            <person name="Bates P.A."/>
            <person name="Gatherer D."/>
        </authorList>
    </citation>
    <scope>NUCLEOTIDE SEQUENCE [LARGE SCALE GENOMIC DNA]</scope>
</reference>
<feature type="compositionally biased region" description="Polar residues" evidence="1">
    <location>
        <begin position="450"/>
        <end position="461"/>
    </location>
</feature>
<feature type="compositionally biased region" description="Acidic residues" evidence="1">
    <location>
        <begin position="282"/>
        <end position="304"/>
    </location>
</feature>
<dbReference type="Proteomes" id="UP000674143">
    <property type="component" value="Unassembled WGS sequence"/>
</dbReference>
<dbReference type="Gene3D" id="3.40.30.10">
    <property type="entry name" value="Glutaredoxin"/>
    <property type="match status" value="1"/>
</dbReference>
<feature type="compositionally biased region" description="Low complexity" evidence="1">
    <location>
        <begin position="783"/>
        <end position="796"/>
    </location>
</feature>
<keyword evidence="3" id="KW-1185">Reference proteome</keyword>
<protein>
    <recommendedName>
        <fullName evidence="4">Thioredoxin domain-containing protein</fullName>
    </recommendedName>
</protein>
<dbReference type="GeneID" id="92356348"/>
<feature type="compositionally biased region" description="Acidic residues" evidence="1">
    <location>
        <begin position="408"/>
        <end position="417"/>
    </location>
</feature>
<feature type="compositionally biased region" description="Basic and acidic residues" evidence="1">
    <location>
        <begin position="756"/>
        <end position="765"/>
    </location>
</feature>
<dbReference type="AlphaFoldDB" id="A0A836K6H1"/>
<dbReference type="RefSeq" id="XP_067058515.1">
    <property type="nucleotide sequence ID" value="XM_067202414.1"/>
</dbReference>
<accession>A0A836K6H1</accession>
<evidence type="ECO:0000313" key="2">
    <source>
        <dbReference type="EMBL" id="KAG5464884.1"/>
    </source>
</evidence>
<dbReference type="KEGG" id="loi:92356348"/>
<dbReference type="SUPFAM" id="SSF52833">
    <property type="entry name" value="Thioredoxin-like"/>
    <property type="match status" value="1"/>
</dbReference>
<evidence type="ECO:0008006" key="4">
    <source>
        <dbReference type="Google" id="ProtNLM"/>
    </source>
</evidence>
<evidence type="ECO:0000313" key="3">
    <source>
        <dbReference type="Proteomes" id="UP000674143"/>
    </source>
</evidence>
<organism evidence="2 3">
    <name type="scientific">Leishmania orientalis</name>
    <dbReference type="NCBI Taxonomy" id="2249476"/>
    <lineage>
        <taxon>Eukaryota</taxon>
        <taxon>Discoba</taxon>
        <taxon>Euglenozoa</taxon>
        <taxon>Kinetoplastea</taxon>
        <taxon>Metakinetoplastina</taxon>
        <taxon>Trypanosomatida</taxon>
        <taxon>Trypanosomatidae</taxon>
        <taxon>Leishmaniinae</taxon>
        <taxon>Leishmania</taxon>
    </lineage>
</organism>
<gene>
    <name evidence="2" type="ORF">LSCM4_00330</name>
</gene>
<feature type="region of interest" description="Disordered" evidence="1">
    <location>
        <begin position="756"/>
        <end position="804"/>
    </location>
</feature>
<dbReference type="InterPro" id="IPR036249">
    <property type="entry name" value="Thioredoxin-like_sf"/>
</dbReference>
<proteinExistence type="predicted"/>
<feature type="region of interest" description="Disordered" evidence="1">
    <location>
        <begin position="248"/>
        <end position="490"/>
    </location>
</feature>
<dbReference type="SMR" id="A0A836K6H1"/>
<feature type="compositionally biased region" description="Polar residues" evidence="1">
    <location>
        <begin position="474"/>
        <end position="490"/>
    </location>
</feature>